<organism evidence="9 10">
    <name type="scientific">Agrilactobacillus yilanensis</name>
    <dbReference type="NCBI Taxonomy" id="2485997"/>
    <lineage>
        <taxon>Bacteria</taxon>
        <taxon>Bacillati</taxon>
        <taxon>Bacillota</taxon>
        <taxon>Bacilli</taxon>
        <taxon>Lactobacillales</taxon>
        <taxon>Lactobacillaceae</taxon>
        <taxon>Agrilactobacillus</taxon>
    </lineage>
</organism>
<dbReference type="PANTHER" id="PTHR10192">
    <property type="entry name" value="MOLYBDOPTERIN BIOSYNTHESIS PROTEIN"/>
    <property type="match status" value="1"/>
</dbReference>
<comment type="caution">
    <text evidence="9">The sequence shown here is derived from an EMBL/GenBank/DDBJ whole genome shotgun (WGS) entry which is preliminary data.</text>
</comment>
<evidence type="ECO:0000313" key="9">
    <source>
        <dbReference type="EMBL" id="MFD1672397.1"/>
    </source>
</evidence>
<evidence type="ECO:0000256" key="1">
    <source>
        <dbReference type="ARBA" id="ARBA00002901"/>
    </source>
</evidence>
<dbReference type="Pfam" id="PF03453">
    <property type="entry name" value="MoeA_N"/>
    <property type="match status" value="1"/>
</dbReference>
<evidence type="ECO:0000313" key="10">
    <source>
        <dbReference type="Proteomes" id="UP001597267"/>
    </source>
</evidence>
<keyword evidence="7" id="KW-0460">Magnesium</keyword>
<dbReference type="SUPFAM" id="SSF63882">
    <property type="entry name" value="MoeA N-terminal region -like"/>
    <property type="match status" value="1"/>
</dbReference>
<sequence>MIELEQALALIKQQITVQENTVVVTLPEALGRVTSSEIVAKTAVPNFARSGMDGYAIFAADTHTASPQTPVTLKVLGTVLAGEAVDQYHAQPGTAVKIMTGAPIPDGYDAVVRQELTDYGTETVTITRAMTKGKNFGPIGEDVAQGQVIFPKYTYLTCDSLAVLASLGYDSVSVLQPIRVGLIATGNELATPGQPLATGQIYNSSMYAIAARIRQSGGVVVFQEICQDDPQALAQLLTDYRDAVDVFLTTGGVSVGVKDFVPQVIESIGGKPLFHNVYFKPGTPVMGSVWQDKVILSLSGNPFAAIVNFQLLYWPLLAAFMNNHHFDLKRGQGKIVAGQMKSSKLPRYVRGDQDHGAIRIPANGHQSSVLHNVVAHNCLICQPPDQALSVGDEVTYLEWR</sequence>
<evidence type="ECO:0000259" key="8">
    <source>
        <dbReference type="SMART" id="SM00852"/>
    </source>
</evidence>
<name>A0ABW4JBT7_9LACO</name>
<comment type="pathway">
    <text evidence="7">Cofactor biosynthesis; molybdopterin biosynthesis.</text>
</comment>
<dbReference type="InterPro" id="IPR036688">
    <property type="entry name" value="MoeA_C_domain_IV_sf"/>
</dbReference>
<evidence type="ECO:0000256" key="4">
    <source>
        <dbReference type="ARBA" id="ARBA00021108"/>
    </source>
</evidence>
<dbReference type="Gene3D" id="2.40.340.10">
    <property type="entry name" value="MoeA, C-terminal, domain IV"/>
    <property type="match status" value="1"/>
</dbReference>
<accession>A0ABW4JBT7</accession>
<dbReference type="InterPro" id="IPR036425">
    <property type="entry name" value="MoaB/Mog-like_dom_sf"/>
</dbReference>
<comment type="function">
    <text evidence="1 7">Catalyzes the insertion of molybdate into adenylated molybdopterin with the concomitant release of AMP.</text>
</comment>
<proteinExistence type="inferred from homology"/>
<protein>
    <recommendedName>
        <fullName evidence="4 7">Molybdopterin molybdenumtransferase</fullName>
        <ecNumber evidence="3 7">2.10.1.1</ecNumber>
    </recommendedName>
</protein>
<dbReference type="NCBIfam" id="NF045515">
    <property type="entry name" value="Glp_gephyrin"/>
    <property type="match status" value="1"/>
</dbReference>
<dbReference type="InterPro" id="IPR005110">
    <property type="entry name" value="MoeA_linker/N"/>
</dbReference>
<evidence type="ECO:0000256" key="3">
    <source>
        <dbReference type="ARBA" id="ARBA00013269"/>
    </source>
</evidence>
<dbReference type="SUPFAM" id="SSF53218">
    <property type="entry name" value="Molybdenum cofactor biosynthesis proteins"/>
    <property type="match status" value="1"/>
</dbReference>
<gene>
    <name evidence="9" type="primary">glp</name>
    <name evidence="9" type="ORF">ACFQ5M_09830</name>
</gene>
<keyword evidence="7" id="KW-0808">Transferase</keyword>
<dbReference type="EMBL" id="JBHTOP010000026">
    <property type="protein sequence ID" value="MFD1672397.1"/>
    <property type="molecule type" value="Genomic_DNA"/>
</dbReference>
<dbReference type="InterPro" id="IPR038987">
    <property type="entry name" value="MoeA-like"/>
</dbReference>
<dbReference type="PANTHER" id="PTHR10192:SF5">
    <property type="entry name" value="GEPHYRIN"/>
    <property type="match status" value="1"/>
</dbReference>
<dbReference type="RefSeq" id="WP_125712227.1">
    <property type="nucleotide sequence ID" value="NZ_JBHTOP010000026.1"/>
</dbReference>
<dbReference type="Gene3D" id="3.90.105.10">
    <property type="entry name" value="Molybdopterin biosynthesis moea protein, domain 2"/>
    <property type="match status" value="1"/>
</dbReference>
<dbReference type="CDD" id="cd00887">
    <property type="entry name" value="MoeA"/>
    <property type="match status" value="1"/>
</dbReference>
<evidence type="ECO:0000256" key="7">
    <source>
        <dbReference type="RuleBase" id="RU365090"/>
    </source>
</evidence>
<evidence type="ECO:0000256" key="6">
    <source>
        <dbReference type="ARBA" id="ARBA00047317"/>
    </source>
</evidence>
<keyword evidence="5 7" id="KW-0500">Molybdenum</keyword>
<evidence type="ECO:0000256" key="5">
    <source>
        <dbReference type="ARBA" id="ARBA00022505"/>
    </source>
</evidence>
<keyword evidence="7" id="KW-0501">Molybdenum cofactor biosynthesis</keyword>
<dbReference type="InterPro" id="IPR001453">
    <property type="entry name" value="MoaB/Mog_dom"/>
</dbReference>
<keyword evidence="7" id="KW-0479">Metal-binding</keyword>
<dbReference type="InterPro" id="IPR036135">
    <property type="entry name" value="MoeA_linker/N_sf"/>
</dbReference>
<dbReference type="SMART" id="SM00852">
    <property type="entry name" value="MoCF_biosynth"/>
    <property type="match status" value="1"/>
</dbReference>
<dbReference type="Gene3D" id="3.40.980.10">
    <property type="entry name" value="MoaB/Mog-like domain"/>
    <property type="match status" value="1"/>
</dbReference>
<comment type="similarity">
    <text evidence="2 7">Belongs to the MoeA family.</text>
</comment>
<feature type="domain" description="MoaB/Mog" evidence="8">
    <location>
        <begin position="181"/>
        <end position="319"/>
    </location>
</feature>
<dbReference type="Proteomes" id="UP001597267">
    <property type="component" value="Unassembled WGS sequence"/>
</dbReference>
<evidence type="ECO:0000256" key="2">
    <source>
        <dbReference type="ARBA" id="ARBA00010763"/>
    </source>
</evidence>
<reference evidence="10" key="1">
    <citation type="journal article" date="2019" name="Int. J. Syst. Evol. Microbiol.">
        <title>The Global Catalogue of Microorganisms (GCM) 10K type strain sequencing project: providing services to taxonomists for standard genome sequencing and annotation.</title>
        <authorList>
            <consortium name="The Broad Institute Genomics Platform"/>
            <consortium name="The Broad Institute Genome Sequencing Center for Infectious Disease"/>
            <person name="Wu L."/>
            <person name="Ma J."/>
        </authorList>
    </citation>
    <scope>NUCLEOTIDE SEQUENCE [LARGE SCALE GENOMIC DNA]</scope>
    <source>
        <strain evidence="10">CCM 8896</strain>
    </source>
</reference>
<comment type="cofactor">
    <cofactor evidence="7">
        <name>Mg(2+)</name>
        <dbReference type="ChEBI" id="CHEBI:18420"/>
    </cofactor>
</comment>
<dbReference type="Gene3D" id="2.170.190.11">
    <property type="entry name" value="Molybdopterin biosynthesis moea protein, domain 3"/>
    <property type="match status" value="1"/>
</dbReference>
<dbReference type="Pfam" id="PF00994">
    <property type="entry name" value="MoCF_biosynth"/>
    <property type="match status" value="1"/>
</dbReference>
<comment type="catalytic activity">
    <reaction evidence="6">
        <text>adenylyl-molybdopterin + molybdate = Mo-molybdopterin + AMP + H(+)</text>
        <dbReference type="Rhea" id="RHEA:35047"/>
        <dbReference type="ChEBI" id="CHEBI:15378"/>
        <dbReference type="ChEBI" id="CHEBI:36264"/>
        <dbReference type="ChEBI" id="CHEBI:62727"/>
        <dbReference type="ChEBI" id="CHEBI:71302"/>
        <dbReference type="ChEBI" id="CHEBI:456215"/>
        <dbReference type="EC" id="2.10.1.1"/>
    </reaction>
</comment>
<dbReference type="EC" id="2.10.1.1" evidence="3 7"/>
<keyword evidence="10" id="KW-1185">Reference proteome</keyword>